<protein>
    <submittedName>
        <fullName evidence="3">Uncharacterized protein</fullName>
    </submittedName>
</protein>
<evidence type="ECO:0000313" key="4">
    <source>
        <dbReference type="Proteomes" id="UP001320544"/>
    </source>
</evidence>
<evidence type="ECO:0000256" key="2">
    <source>
        <dbReference type="SAM" id="Phobius"/>
    </source>
</evidence>
<feature type="transmembrane region" description="Helical" evidence="2">
    <location>
        <begin position="26"/>
        <end position="48"/>
    </location>
</feature>
<sequence>MRSSSSIYSGGERAIFRKQGQTRRNAIVLCIMVGICIIMAGILIGFSLGKGAALAEAGTTANQGETTPAVVSPDEREADQPAAA</sequence>
<gene>
    <name evidence="3" type="ORF">CE91St30_06950</name>
</gene>
<evidence type="ECO:0000313" key="3">
    <source>
        <dbReference type="EMBL" id="BDE95362.1"/>
    </source>
</evidence>
<accession>A0ABM7WGL0</accession>
<name>A0ABM7WGL0_9ACTN</name>
<feature type="region of interest" description="Disordered" evidence="1">
    <location>
        <begin position="58"/>
        <end position="84"/>
    </location>
</feature>
<keyword evidence="2" id="KW-0812">Transmembrane</keyword>
<proteinExistence type="predicted"/>
<dbReference type="Proteomes" id="UP001320544">
    <property type="component" value="Chromosome"/>
</dbReference>
<keyword evidence="2" id="KW-0472">Membrane</keyword>
<dbReference type="RefSeq" id="WP_102378997.1">
    <property type="nucleotide sequence ID" value="NZ_AP025564.1"/>
</dbReference>
<keyword evidence="4" id="KW-1185">Reference proteome</keyword>
<organism evidence="3 4">
    <name type="scientific">Raoultibacter timonensis</name>
    <dbReference type="NCBI Taxonomy" id="1907662"/>
    <lineage>
        <taxon>Bacteria</taxon>
        <taxon>Bacillati</taxon>
        <taxon>Actinomycetota</taxon>
        <taxon>Coriobacteriia</taxon>
        <taxon>Eggerthellales</taxon>
        <taxon>Eggerthellaceae</taxon>
        <taxon>Raoultibacter</taxon>
    </lineage>
</organism>
<dbReference type="EMBL" id="AP025564">
    <property type="protein sequence ID" value="BDE95362.1"/>
    <property type="molecule type" value="Genomic_DNA"/>
</dbReference>
<keyword evidence="2" id="KW-1133">Transmembrane helix</keyword>
<reference evidence="3 4" key="1">
    <citation type="submission" date="2022-01" db="EMBL/GenBank/DDBJ databases">
        <title>Novel bile acid biosynthetic pathways are enriched in the microbiome of centenarians.</title>
        <authorList>
            <person name="Sato Y."/>
            <person name="Atarashi K."/>
            <person name="Plichta R.D."/>
            <person name="Arai Y."/>
            <person name="Sasajima S."/>
            <person name="Kearney M.S."/>
            <person name="Suda W."/>
            <person name="Takeshita K."/>
            <person name="Sasaki T."/>
            <person name="Okamoto S."/>
            <person name="Skelly N.A."/>
            <person name="Okamura Y."/>
            <person name="Vlamakis H."/>
            <person name="Li Y."/>
            <person name="Tanoue T."/>
            <person name="Takei H."/>
            <person name="Nittono H."/>
            <person name="Narushima S."/>
            <person name="Irie J."/>
            <person name="Itoh H."/>
            <person name="Moriya K."/>
            <person name="Sugiura Y."/>
            <person name="Suematsu M."/>
            <person name="Moritoki N."/>
            <person name="Shibata S."/>
            <person name="Littman R.D."/>
            <person name="Fischbach A.M."/>
            <person name="Uwamino Y."/>
            <person name="Inoue T."/>
            <person name="Honda A."/>
            <person name="Hattori M."/>
            <person name="Murai T."/>
            <person name="Xavier J.R."/>
            <person name="Hirose N."/>
            <person name="Honda K."/>
        </authorList>
    </citation>
    <scope>NUCLEOTIDE SEQUENCE [LARGE SCALE GENOMIC DNA]</scope>
    <source>
        <strain evidence="3 4">CE91-St30</strain>
    </source>
</reference>
<evidence type="ECO:0000256" key="1">
    <source>
        <dbReference type="SAM" id="MobiDB-lite"/>
    </source>
</evidence>
<feature type="compositionally biased region" description="Basic and acidic residues" evidence="1">
    <location>
        <begin position="73"/>
        <end position="84"/>
    </location>
</feature>